<feature type="compositionally biased region" description="Polar residues" evidence="1">
    <location>
        <begin position="431"/>
        <end position="443"/>
    </location>
</feature>
<evidence type="ECO:0000313" key="2">
    <source>
        <dbReference type="EMBL" id="KIN07402.1"/>
    </source>
</evidence>
<dbReference type="PANTHER" id="PTHR37535:SF4">
    <property type="entry name" value="FLUG DOMAIN-CONTAINING PROTEIN"/>
    <property type="match status" value="1"/>
</dbReference>
<feature type="region of interest" description="Disordered" evidence="1">
    <location>
        <begin position="418"/>
        <end position="445"/>
    </location>
</feature>
<sequence>MSKGRLAEHSDVKTLCFNLERFASIYNKSHRYHISKDDIKETKSYIRTDLAQELGLQDLERDKEYADWEDIKIMVRYMIAEDPHAYNNNRFRAQLVLIYLLVSESGERPGAIVRSESYRKEEVAICYGDIELFLRPASSSGVCSPQFKLQITYNNRKNERKTKDKYVRLVVTYYQRTDLAHCVIAWFLALAFLDDAFDGGITSPSDLFNRHNPGPGETRIHFKRDKLQIPILRRMRSRGSTELSPNLPWSCSGVTSESQRVVSEAGFEQRFTFYNVRRTMGNMLEDDSLLNQALDNDEELRSLVRARYELQTQLDQIKGDPEQGYNKVTVNAALEYVRRAVTKRRKFLKNNTREDFRKEYFKNPEYIRSQYPSVRPPERDYRSELVSALYPERVSEGSALVAIEAIIAHCRSVRRGPKKGYHKLPHPVDSSLPTSSEAEQDTSMPVKRKFTAEDTQYLVHLRKNLRCPWAQVQAKFPGWSIYTLRRHFRTAVSSPRLDNGLEAGQKCLVQIPDSSDCITKNHLPGTFEQQQNPKKRPHSASSSPPPAKQRKTGPDRPGSPAIIIARAVYNVELGREEWVDV</sequence>
<dbReference type="AlphaFoldDB" id="A0A0C3HYT5"/>
<reference evidence="3" key="2">
    <citation type="submission" date="2015-01" db="EMBL/GenBank/DDBJ databases">
        <title>Evolutionary Origins and Diversification of the Mycorrhizal Mutualists.</title>
        <authorList>
            <consortium name="DOE Joint Genome Institute"/>
            <consortium name="Mycorrhizal Genomics Consortium"/>
            <person name="Kohler A."/>
            <person name="Kuo A."/>
            <person name="Nagy L.G."/>
            <person name="Floudas D."/>
            <person name="Copeland A."/>
            <person name="Barry K.W."/>
            <person name="Cichocki N."/>
            <person name="Veneault-Fourrey C."/>
            <person name="LaButti K."/>
            <person name="Lindquist E.A."/>
            <person name="Lipzen A."/>
            <person name="Lundell T."/>
            <person name="Morin E."/>
            <person name="Murat C."/>
            <person name="Riley R."/>
            <person name="Ohm R."/>
            <person name="Sun H."/>
            <person name="Tunlid A."/>
            <person name="Henrissat B."/>
            <person name="Grigoriev I.V."/>
            <person name="Hibbett D.S."/>
            <person name="Martin F."/>
        </authorList>
    </citation>
    <scope>NUCLEOTIDE SEQUENCE [LARGE SCALE GENOMIC DNA]</scope>
    <source>
        <strain evidence="3">Zn</strain>
    </source>
</reference>
<organism evidence="2 3">
    <name type="scientific">Oidiodendron maius (strain Zn)</name>
    <dbReference type="NCBI Taxonomy" id="913774"/>
    <lineage>
        <taxon>Eukaryota</taxon>
        <taxon>Fungi</taxon>
        <taxon>Dikarya</taxon>
        <taxon>Ascomycota</taxon>
        <taxon>Pezizomycotina</taxon>
        <taxon>Leotiomycetes</taxon>
        <taxon>Leotiomycetes incertae sedis</taxon>
        <taxon>Myxotrichaceae</taxon>
        <taxon>Oidiodendron</taxon>
    </lineage>
</organism>
<dbReference type="OrthoDB" id="4485682at2759"/>
<dbReference type="STRING" id="913774.A0A0C3HYT5"/>
<reference evidence="2 3" key="1">
    <citation type="submission" date="2014-04" db="EMBL/GenBank/DDBJ databases">
        <authorList>
            <consortium name="DOE Joint Genome Institute"/>
            <person name="Kuo A."/>
            <person name="Martino E."/>
            <person name="Perotto S."/>
            <person name="Kohler A."/>
            <person name="Nagy L.G."/>
            <person name="Floudas D."/>
            <person name="Copeland A."/>
            <person name="Barry K.W."/>
            <person name="Cichocki N."/>
            <person name="Veneault-Fourrey C."/>
            <person name="LaButti K."/>
            <person name="Lindquist E.A."/>
            <person name="Lipzen A."/>
            <person name="Lundell T."/>
            <person name="Morin E."/>
            <person name="Murat C."/>
            <person name="Sun H."/>
            <person name="Tunlid A."/>
            <person name="Henrissat B."/>
            <person name="Grigoriev I.V."/>
            <person name="Hibbett D.S."/>
            <person name="Martin F."/>
            <person name="Nordberg H.P."/>
            <person name="Cantor M.N."/>
            <person name="Hua S.X."/>
        </authorList>
    </citation>
    <scope>NUCLEOTIDE SEQUENCE [LARGE SCALE GENOMIC DNA]</scope>
    <source>
        <strain evidence="2 3">Zn</strain>
    </source>
</reference>
<dbReference type="HOGENOM" id="CLU_469360_0_0_1"/>
<proteinExistence type="predicted"/>
<evidence type="ECO:0000256" key="1">
    <source>
        <dbReference type="SAM" id="MobiDB-lite"/>
    </source>
</evidence>
<name>A0A0C3HYT5_OIDMZ</name>
<accession>A0A0C3HYT5</accession>
<dbReference type="InterPro" id="IPR021842">
    <property type="entry name" value="DUF3435"/>
</dbReference>
<keyword evidence="3" id="KW-1185">Reference proteome</keyword>
<evidence type="ECO:0008006" key="4">
    <source>
        <dbReference type="Google" id="ProtNLM"/>
    </source>
</evidence>
<feature type="region of interest" description="Disordered" evidence="1">
    <location>
        <begin position="520"/>
        <end position="561"/>
    </location>
</feature>
<gene>
    <name evidence="2" type="ORF">OIDMADRAFT_185985</name>
</gene>
<dbReference type="InParanoid" id="A0A0C3HYT5"/>
<evidence type="ECO:0000313" key="3">
    <source>
        <dbReference type="Proteomes" id="UP000054321"/>
    </source>
</evidence>
<dbReference type="EMBL" id="KN832870">
    <property type="protein sequence ID" value="KIN07402.1"/>
    <property type="molecule type" value="Genomic_DNA"/>
</dbReference>
<dbReference type="PANTHER" id="PTHR37535">
    <property type="entry name" value="FLUG DOMAIN PROTEIN"/>
    <property type="match status" value="1"/>
</dbReference>
<dbReference type="Proteomes" id="UP000054321">
    <property type="component" value="Unassembled WGS sequence"/>
</dbReference>
<protein>
    <recommendedName>
        <fullName evidence="4">Myb-like domain-containing protein</fullName>
    </recommendedName>
</protein>
<dbReference type="Pfam" id="PF11917">
    <property type="entry name" value="DUF3435"/>
    <property type="match status" value="1"/>
</dbReference>